<evidence type="ECO:0000313" key="1">
    <source>
        <dbReference type="EMBL" id="GAI08489.1"/>
    </source>
</evidence>
<proteinExistence type="predicted"/>
<gene>
    <name evidence="1" type="ORF">S06H3_21756</name>
</gene>
<dbReference type="EMBL" id="BARV01011480">
    <property type="protein sequence ID" value="GAI08489.1"/>
    <property type="molecule type" value="Genomic_DNA"/>
</dbReference>
<protein>
    <submittedName>
        <fullName evidence="1">Uncharacterized protein</fullName>
    </submittedName>
</protein>
<reference evidence="1" key="1">
    <citation type="journal article" date="2014" name="Front. Microbiol.">
        <title>High frequency of phylogenetically diverse reductive dehalogenase-homologous genes in deep subseafloor sedimentary metagenomes.</title>
        <authorList>
            <person name="Kawai M."/>
            <person name="Futagami T."/>
            <person name="Toyoda A."/>
            <person name="Takaki Y."/>
            <person name="Nishi S."/>
            <person name="Hori S."/>
            <person name="Arai W."/>
            <person name="Tsubouchi T."/>
            <person name="Morono Y."/>
            <person name="Uchiyama I."/>
            <person name="Ito T."/>
            <person name="Fujiyama A."/>
            <person name="Inagaki F."/>
            <person name="Takami H."/>
        </authorList>
    </citation>
    <scope>NUCLEOTIDE SEQUENCE</scope>
    <source>
        <strain evidence="1">Expedition CK06-06</strain>
    </source>
</reference>
<organism evidence="1">
    <name type="scientific">marine sediment metagenome</name>
    <dbReference type="NCBI Taxonomy" id="412755"/>
    <lineage>
        <taxon>unclassified sequences</taxon>
        <taxon>metagenomes</taxon>
        <taxon>ecological metagenomes</taxon>
    </lineage>
</organism>
<name>X1MQ64_9ZZZZ</name>
<sequence length="81" mass="8976">MAKGAPDHILLTQVVVVVENVPIVPESATEHVIDTYGTYSGSHDTLHNLFNRTVPPKRVGVLETIELSTDNYDVATWYIKV</sequence>
<accession>X1MQ64</accession>
<comment type="caution">
    <text evidence="1">The sequence shown here is derived from an EMBL/GenBank/DDBJ whole genome shotgun (WGS) entry which is preliminary data.</text>
</comment>
<dbReference type="AlphaFoldDB" id="X1MQ64"/>
<feature type="non-terminal residue" evidence="1">
    <location>
        <position position="81"/>
    </location>
</feature>